<evidence type="ECO:0000313" key="3">
    <source>
        <dbReference type="Proteomes" id="UP000008068"/>
    </source>
</evidence>
<sequence>MSLSRPAKFPLLKLPWLCIKCVLVNWDLFHLIYFATISNRTRRIVQHSKYPLNEIDVSPNSSCKSVCMGKEKNWNFTHDKFEFGDPLILRRNSEPFLTRRGSNWITGNCLESYTAGDPLDALKTGIEFMIDVFGCTVRRVFVDGDKLSELFGLGISTVKVLFLCYSERVNMADLKFLLENINVTDSYVFFPPIPENFSCDPQIFKCRLLLFAGCHSADWVTLELLCQFDVAQMSFTCQRFSEEEIVSYITHWFNSVNRKLEWIEFEFNDPSLENFNIESLNPMPFSEKRRNRCPLVKRWKEKDISNGMDIIRRDGLLATFYVDVTSVIFYVWHKRFPDAVQQ</sequence>
<dbReference type="OMA" id="CYSERVN"/>
<dbReference type="PANTHER" id="PTHR21503">
    <property type="entry name" value="F-BOX-CONTAINING HYPOTHETICAL PROTEIN C.ELEGANS"/>
    <property type="match status" value="1"/>
</dbReference>
<reference evidence="3" key="1">
    <citation type="submission" date="2011-07" db="EMBL/GenBank/DDBJ databases">
        <authorList>
            <consortium name="Caenorhabditis brenneri Sequencing and Analysis Consortium"/>
            <person name="Wilson R.K."/>
        </authorList>
    </citation>
    <scope>NUCLEOTIDE SEQUENCE [LARGE SCALE GENOMIC DNA]</scope>
    <source>
        <strain evidence="3">PB2801</strain>
    </source>
</reference>
<evidence type="ECO:0000259" key="1">
    <source>
        <dbReference type="Pfam" id="PF07735"/>
    </source>
</evidence>
<keyword evidence="3" id="KW-1185">Reference proteome</keyword>
<dbReference type="HOGENOM" id="CLU_052088_1_0_1"/>
<dbReference type="eggNOG" id="ENOG502TJSM">
    <property type="taxonomic scope" value="Eukaryota"/>
</dbReference>
<name>G0N424_CAEBE</name>
<dbReference type="Pfam" id="PF07735">
    <property type="entry name" value="FBA_2"/>
    <property type="match status" value="1"/>
</dbReference>
<dbReference type="EMBL" id="GL379836">
    <property type="protein sequence ID" value="EGT52333.1"/>
    <property type="molecule type" value="Genomic_DNA"/>
</dbReference>
<dbReference type="PANTHER" id="PTHR21503:SF8">
    <property type="entry name" value="F-BOX ASSOCIATED DOMAIN-CONTAINING PROTEIN-RELATED"/>
    <property type="match status" value="1"/>
</dbReference>
<dbReference type="Proteomes" id="UP000008068">
    <property type="component" value="Unassembled WGS sequence"/>
</dbReference>
<protein>
    <recommendedName>
        <fullName evidence="1">Sdz-33 F-box domain-containing protein</fullName>
    </recommendedName>
</protein>
<dbReference type="InterPro" id="IPR012885">
    <property type="entry name" value="F-box_Sdz-33"/>
</dbReference>
<dbReference type="OrthoDB" id="5789267at2759"/>
<proteinExistence type="predicted"/>
<dbReference type="AlphaFoldDB" id="G0N424"/>
<gene>
    <name evidence="2" type="ORF">CAEBREN_20502</name>
</gene>
<accession>G0N424</accession>
<organism evidence="3">
    <name type="scientific">Caenorhabditis brenneri</name>
    <name type="common">Nematode worm</name>
    <dbReference type="NCBI Taxonomy" id="135651"/>
    <lineage>
        <taxon>Eukaryota</taxon>
        <taxon>Metazoa</taxon>
        <taxon>Ecdysozoa</taxon>
        <taxon>Nematoda</taxon>
        <taxon>Chromadorea</taxon>
        <taxon>Rhabditida</taxon>
        <taxon>Rhabditina</taxon>
        <taxon>Rhabditomorpha</taxon>
        <taxon>Rhabditoidea</taxon>
        <taxon>Rhabditidae</taxon>
        <taxon>Peloderinae</taxon>
        <taxon>Caenorhabditis</taxon>
    </lineage>
</organism>
<evidence type="ECO:0000313" key="2">
    <source>
        <dbReference type="EMBL" id="EGT52333.1"/>
    </source>
</evidence>
<feature type="domain" description="Sdz-33 F-box" evidence="1">
    <location>
        <begin position="215"/>
        <end position="264"/>
    </location>
</feature>
<dbReference type="InParanoid" id="G0N424"/>